<dbReference type="EMBL" id="CM001887">
    <property type="protein sequence ID" value="EOY31999.1"/>
    <property type="molecule type" value="Genomic_DNA"/>
</dbReference>
<dbReference type="InterPro" id="IPR043502">
    <property type="entry name" value="DNA/RNA_pol_sf"/>
</dbReference>
<reference evidence="1 2" key="1">
    <citation type="journal article" date="2013" name="Genome Biol.">
        <title>The genome sequence of the most widely cultivated cacao type and its use to identify candidate genes regulating pod color.</title>
        <authorList>
            <person name="Motamayor J.C."/>
            <person name="Mockaitis K."/>
            <person name="Schmutz J."/>
            <person name="Haiminen N."/>
            <person name="Iii D.L."/>
            <person name="Cornejo O."/>
            <person name="Findley S.D."/>
            <person name="Zheng P."/>
            <person name="Utro F."/>
            <person name="Royaert S."/>
            <person name="Saski C."/>
            <person name="Jenkins J."/>
            <person name="Podicheti R."/>
            <person name="Zhao M."/>
            <person name="Scheffler B.E."/>
            <person name="Stack J.C."/>
            <person name="Feltus F.A."/>
            <person name="Mustiga G.M."/>
            <person name="Amores F."/>
            <person name="Phillips W."/>
            <person name="Marelli J.P."/>
            <person name="May G.D."/>
            <person name="Shapiro H."/>
            <person name="Ma J."/>
            <person name="Bustamante C.D."/>
            <person name="Schnell R.J."/>
            <person name="Main D."/>
            <person name="Gilbert D."/>
            <person name="Parida L."/>
            <person name="Kuhn D.N."/>
        </authorList>
    </citation>
    <scope>NUCLEOTIDE SEQUENCE [LARGE SCALE GENOMIC DNA]</scope>
    <source>
        <strain evidence="2">cv. Matina 1-6</strain>
    </source>
</reference>
<dbReference type="PANTHER" id="PTHR33067:SF9">
    <property type="entry name" value="RNA-DIRECTED DNA POLYMERASE"/>
    <property type="match status" value="1"/>
</dbReference>
<dbReference type="Proteomes" id="UP000026915">
    <property type="component" value="Chromosome 9"/>
</dbReference>
<sequence>MPSYVKFLKDILPKKKSLGAFKVVTLIEECSAIIQNKLLLKLKDLGNFTISCTISTLFFVRALSDLGVGINLMPWSIYNKRIVIGCRVCMDYQKLNKATRKDHFSLLFIDKMLDRLAGKEFYYFLDGYSMYN</sequence>
<dbReference type="eggNOG" id="KOG0017">
    <property type="taxonomic scope" value="Eukaryota"/>
</dbReference>
<gene>
    <name evidence="1" type="ORF">TCM_039395</name>
</gene>
<dbReference type="Gramene" id="EOY31999">
    <property type="protein sequence ID" value="EOY31999"/>
    <property type="gene ID" value="TCM_039395"/>
</dbReference>
<organism evidence="1 2">
    <name type="scientific">Theobroma cacao</name>
    <name type="common">Cacao</name>
    <name type="synonym">Cocoa</name>
    <dbReference type="NCBI Taxonomy" id="3641"/>
    <lineage>
        <taxon>Eukaryota</taxon>
        <taxon>Viridiplantae</taxon>
        <taxon>Streptophyta</taxon>
        <taxon>Embryophyta</taxon>
        <taxon>Tracheophyta</taxon>
        <taxon>Spermatophyta</taxon>
        <taxon>Magnoliopsida</taxon>
        <taxon>eudicotyledons</taxon>
        <taxon>Gunneridae</taxon>
        <taxon>Pentapetalae</taxon>
        <taxon>rosids</taxon>
        <taxon>malvids</taxon>
        <taxon>Malvales</taxon>
        <taxon>Malvaceae</taxon>
        <taxon>Byttnerioideae</taxon>
        <taxon>Theobroma</taxon>
    </lineage>
</organism>
<dbReference type="InterPro" id="IPR043128">
    <property type="entry name" value="Rev_trsase/Diguanyl_cyclase"/>
</dbReference>
<dbReference type="SUPFAM" id="SSF56672">
    <property type="entry name" value="DNA/RNA polymerases"/>
    <property type="match status" value="1"/>
</dbReference>
<name>A0A061GXZ6_THECC</name>
<proteinExistence type="predicted"/>
<keyword evidence="2" id="KW-1185">Reference proteome</keyword>
<dbReference type="HOGENOM" id="CLU_1920903_0_0_1"/>
<dbReference type="AlphaFoldDB" id="A0A061GXZ6"/>
<dbReference type="OMA" id="INLMPWS"/>
<dbReference type="PANTHER" id="PTHR33067">
    <property type="entry name" value="RNA-DIRECTED DNA POLYMERASE-RELATED"/>
    <property type="match status" value="1"/>
</dbReference>
<accession>A0A061GXZ6</accession>
<protein>
    <submittedName>
        <fullName evidence="1">Uncharacterized protein</fullName>
    </submittedName>
</protein>
<dbReference type="InParanoid" id="A0A061GXZ6"/>
<evidence type="ECO:0000313" key="2">
    <source>
        <dbReference type="Proteomes" id="UP000026915"/>
    </source>
</evidence>
<dbReference type="Gene3D" id="3.30.70.270">
    <property type="match status" value="1"/>
</dbReference>
<evidence type="ECO:0000313" key="1">
    <source>
        <dbReference type="EMBL" id="EOY31999.1"/>
    </source>
</evidence>